<reference evidence="2" key="1">
    <citation type="submission" date="2018-02" db="EMBL/GenBank/DDBJ databases">
        <title>Rhizophora mucronata_Transcriptome.</title>
        <authorList>
            <person name="Meera S.P."/>
            <person name="Sreeshan A."/>
            <person name="Augustine A."/>
        </authorList>
    </citation>
    <scope>NUCLEOTIDE SEQUENCE</scope>
    <source>
        <tissue evidence="2">Leaf</tissue>
    </source>
</reference>
<protein>
    <submittedName>
        <fullName evidence="2">Uncharacterized protein</fullName>
    </submittedName>
</protein>
<name>A0A2P2QSZ9_RHIMU</name>
<organism evidence="2">
    <name type="scientific">Rhizophora mucronata</name>
    <name type="common">Asiatic mangrove</name>
    <dbReference type="NCBI Taxonomy" id="61149"/>
    <lineage>
        <taxon>Eukaryota</taxon>
        <taxon>Viridiplantae</taxon>
        <taxon>Streptophyta</taxon>
        <taxon>Embryophyta</taxon>
        <taxon>Tracheophyta</taxon>
        <taxon>Spermatophyta</taxon>
        <taxon>Magnoliopsida</taxon>
        <taxon>eudicotyledons</taxon>
        <taxon>Gunneridae</taxon>
        <taxon>Pentapetalae</taxon>
        <taxon>rosids</taxon>
        <taxon>fabids</taxon>
        <taxon>Malpighiales</taxon>
        <taxon>Rhizophoraceae</taxon>
        <taxon>Rhizophora</taxon>
    </lineage>
</organism>
<proteinExistence type="predicted"/>
<accession>A0A2P2QSZ9</accession>
<sequence length="25" mass="2886">MTSWGKGKQEKQNFPITTAERETDC</sequence>
<evidence type="ECO:0000313" key="2">
    <source>
        <dbReference type="EMBL" id="MBX69994.1"/>
    </source>
</evidence>
<feature type="region of interest" description="Disordered" evidence="1">
    <location>
        <begin position="1"/>
        <end position="25"/>
    </location>
</feature>
<dbReference type="EMBL" id="GGEC01089510">
    <property type="protein sequence ID" value="MBX69994.1"/>
    <property type="molecule type" value="Transcribed_RNA"/>
</dbReference>
<dbReference type="AlphaFoldDB" id="A0A2P2QSZ9"/>
<evidence type="ECO:0000256" key="1">
    <source>
        <dbReference type="SAM" id="MobiDB-lite"/>
    </source>
</evidence>